<protein>
    <submittedName>
        <fullName evidence="2">DegV family EDD domain-containing protein</fullName>
    </submittedName>
</protein>
<sequence>METKMKYKIVIDSACDLSYQEALDLDWGFLPLDVEVDGQVYEIGKEMFLKQYAEIYRKNPKIKSLTNATPIGKAQAIIDQYIEEGYDKVIVYTMSKCLSSQNSNLKMLYKDNPKVYVVDSKKIAFLIVKDLMKFDVAMKKGIPFEKAVKIFDEEFETILLIPEFNDALVAGGRLSKPAAVIAKLLKIVPIIEFSKNGELVKYGMGHVFSKTVSKMIKELWEKFNDKKNIDKYEFVICNADNQKIDEIVKEVKEITQFKEVLCFELPTVITVHTGVGAITLSIAKIDPEIRENYHKYGQIK</sequence>
<name>A0A2Z4LNB7_9BACT</name>
<keyword evidence="1" id="KW-0446">Lipid-binding</keyword>
<organism evidence="2 3">
    <name type="scientific">Metamycoplasma cloacale</name>
    <dbReference type="NCBI Taxonomy" id="92401"/>
    <lineage>
        <taxon>Bacteria</taxon>
        <taxon>Bacillati</taxon>
        <taxon>Mycoplasmatota</taxon>
        <taxon>Mycoplasmoidales</taxon>
        <taxon>Metamycoplasmataceae</taxon>
        <taxon>Metamycoplasma</taxon>
    </lineage>
</organism>
<dbReference type="OrthoDB" id="388177at2"/>
<dbReference type="KEGG" id="mclo:DK849_01575"/>
<dbReference type="NCBIfam" id="TIGR00762">
    <property type="entry name" value="DegV"/>
    <property type="match status" value="1"/>
</dbReference>
<dbReference type="InterPro" id="IPR003797">
    <property type="entry name" value="DegV"/>
</dbReference>
<evidence type="ECO:0000256" key="1">
    <source>
        <dbReference type="ARBA" id="ARBA00023121"/>
    </source>
</evidence>
<dbReference type="GO" id="GO:0008289">
    <property type="term" value="F:lipid binding"/>
    <property type="evidence" value="ECO:0007669"/>
    <property type="project" value="UniProtKB-KW"/>
</dbReference>
<evidence type="ECO:0000313" key="2">
    <source>
        <dbReference type="EMBL" id="AWX42757.1"/>
    </source>
</evidence>
<dbReference type="InterPro" id="IPR043168">
    <property type="entry name" value="DegV_C"/>
</dbReference>
<dbReference type="SUPFAM" id="SSF82549">
    <property type="entry name" value="DAK1/DegV-like"/>
    <property type="match status" value="1"/>
</dbReference>
<dbReference type="PANTHER" id="PTHR33434">
    <property type="entry name" value="DEGV DOMAIN-CONTAINING PROTEIN DR_1986-RELATED"/>
    <property type="match status" value="1"/>
</dbReference>
<dbReference type="Proteomes" id="UP000249865">
    <property type="component" value="Chromosome"/>
</dbReference>
<dbReference type="PROSITE" id="PS51482">
    <property type="entry name" value="DEGV"/>
    <property type="match status" value="1"/>
</dbReference>
<proteinExistence type="predicted"/>
<dbReference type="AlphaFoldDB" id="A0A2Z4LNB7"/>
<gene>
    <name evidence="2" type="ORF">DK849_01575</name>
</gene>
<dbReference type="Pfam" id="PF02645">
    <property type="entry name" value="DegV"/>
    <property type="match status" value="1"/>
</dbReference>
<dbReference type="InterPro" id="IPR050270">
    <property type="entry name" value="DegV_domain_contain"/>
</dbReference>
<reference evidence="3" key="1">
    <citation type="submission" date="2018-06" db="EMBL/GenBank/DDBJ databases">
        <title>Complete genome sequences of Mycoplasma anatis, M. anseris and M. cloacale type strains.</title>
        <authorList>
            <person name="Grozner D."/>
            <person name="Forro B."/>
            <person name="Sulyok K.M."/>
            <person name="Marton S."/>
            <person name="Kreizinger Z."/>
            <person name="Banyai K."/>
            <person name="Gyuranecz M."/>
        </authorList>
    </citation>
    <scope>NUCLEOTIDE SEQUENCE [LARGE SCALE GENOMIC DNA]</scope>
    <source>
        <strain evidence="3">NCTC 10199</strain>
    </source>
</reference>
<dbReference type="Gene3D" id="3.40.50.10170">
    <property type="match status" value="1"/>
</dbReference>
<accession>A0A2Z4LNB7</accession>
<dbReference type="EMBL" id="CP030103">
    <property type="protein sequence ID" value="AWX42757.1"/>
    <property type="molecule type" value="Genomic_DNA"/>
</dbReference>
<dbReference type="Gene3D" id="3.30.1180.10">
    <property type="match status" value="1"/>
</dbReference>
<keyword evidence="3" id="KW-1185">Reference proteome</keyword>
<evidence type="ECO:0000313" key="3">
    <source>
        <dbReference type="Proteomes" id="UP000249865"/>
    </source>
</evidence>
<dbReference type="PANTHER" id="PTHR33434:SF2">
    <property type="entry name" value="FATTY ACID-BINDING PROTEIN TM_1468"/>
    <property type="match status" value="1"/>
</dbReference>